<dbReference type="AlphaFoldDB" id="A0A344L9R1"/>
<dbReference type="OrthoDB" id="581105at2"/>
<sequence>MDHTALSAPAVPVPRQLPSEVRDFTGRAQALADLDTVVSDLATGPGPLVVVEGMGGVGKTSLVVRRAQRMAERFPNGTLFVNLRGGTGRARHWHRRSC</sequence>
<dbReference type="PANTHER" id="PTHR47691">
    <property type="entry name" value="REGULATOR-RELATED"/>
    <property type="match status" value="1"/>
</dbReference>
<evidence type="ECO:0000313" key="1">
    <source>
        <dbReference type="EMBL" id="AXB44785.1"/>
    </source>
</evidence>
<keyword evidence="2" id="KW-1185">Reference proteome</keyword>
<dbReference type="InterPro" id="IPR027417">
    <property type="entry name" value="P-loop_NTPase"/>
</dbReference>
<evidence type="ECO:0008006" key="3">
    <source>
        <dbReference type="Google" id="ProtNLM"/>
    </source>
</evidence>
<proteinExistence type="predicted"/>
<dbReference type="Gene3D" id="3.40.50.300">
    <property type="entry name" value="P-loop containing nucleotide triphosphate hydrolases"/>
    <property type="match status" value="1"/>
</dbReference>
<accession>A0A344L9R1</accession>
<dbReference type="EMBL" id="CP015163">
    <property type="protein sequence ID" value="AXB44785.1"/>
    <property type="molecule type" value="Genomic_DNA"/>
</dbReference>
<dbReference type="KEGG" id="aab:A4R43_21665"/>
<dbReference type="PANTHER" id="PTHR47691:SF3">
    <property type="entry name" value="HTH-TYPE TRANSCRIPTIONAL REGULATOR RV0890C-RELATED"/>
    <property type="match status" value="1"/>
</dbReference>
<dbReference type="Proteomes" id="UP000250434">
    <property type="component" value="Chromosome"/>
</dbReference>
<reference evidence="1 2" key="1">
    <citation type="submission" date="2016-04" db="EMBL/GenBank/DDBJ databases">
        <title>Complete genome sequence and analysis of deep-sea sediment isolate, Amycolatopsis sp. WP1.</title>
        <authorList>
            <person name="Wang H."/>
            <person name="Chen S."/>
            <person name="Wu Q."/>
        </authorList>
    </citation>
    <scope>NUCLEOTIDE SEQUENCE [LARGE SCALE GENOMIC DNA]</scope>
    <source>
        <strain evidence="1 2">WP1</strain>
    </source>
</reference>
<organism evidence="1 2">
    <name type="scientific">Amycolatopsis albispora</name>
    <dbReference type="NCBI Taxonomy" id="1804986"/>
    <lineage>
        <taxon>Bacteria</taxon>
        <taxon>Bacillati</taxon>
        <taxon>Actinomycetota</taxon>
        <taxon>Actinomycetes</taxon>
        <taxon>Pseudonocardiales</taxon>
        <taxon>Pseudonocardiaceae</taxon>
        <taxon>Amycolatopsis</taxon>
    </lineage>
</organism>
<dbReference type="SUPFAM" id="SSF52540">
    <property type="entry name" value="P-loop containing nucleoside triphosphate hydrolases"/>
    <property type="match status" value="1"/>
</dbReference>
<protein>
    <recommendedName>
        <fullName evidence="3">Orc1-like AAA ATPase domain-containing protein</fullName>
    </recommendedName>
</protein>
<name>A0A344L9R1_9PSEU</name>
<evidence type="ECO:0000313" key="2">
    <source>
        <dbReference type="Proteomes" id="UP000250434"/>
    </source>
</evidence>
<gene>
    <name evidence="1" type="ORF">A4R43_21665</name>
</gene>